<keyword evidence="4 8" id="KW-0805">Transcription regulation</keyword>
<feature type="region of interest" description="Disordered" evidence="9">
    <location>
        <begin position="119"/>
        <end position="154"/>
    </location>
</feature>
<gene>
    <name evidence="11" type="ORF">RD792_012968</name>
</gene>
<keyword evidence="6 8" id="KW-0539">Nucleus</keyword>
<evidence type="ECO:0000256" key="2">
    <source>
        <dbReference type="ARBA" id="ARBA00006728"/>
    </source>
</evidence>
<dbReference type="PANTHER" id="PTHR31734:SF226">
    <property type="entry name" value="AUXIN-RESPONSIVE PROTEIN IAA17"/>
    <property type="match status" value="1"/>
</dbReference>
<comment type="subcellular location">
    <subcellularLocation>
        <location evidence="1 8">Nucleus</location>
    </subcellularLocation>
</comment>
<dbReference type="PANTHER" id="PTHR31734">
    <property type="entry name" value="AUXIN-RESPONSIVE PROTEIN IAA17"/>
    <property type="match status" value="1"/>
</dbReference>
<dbReference type="Gene3D" id="3.10.20.90">
    <property type="entry name" value="Phosphatidylinositol 3-kinase Catalytic Subunit, Chain A, domain 1"/>
    <property type="match status" value="1"/>
</dbReference>
<evidence type="ECO:0000313" key="12">
    <source>
        <dbReference type="Proteomes" id="UP001291926"/>
    </source>
</evidence>
<organism evidence="11 12">
    <name type="scientific">Penstemon davidsonii</name>
    <dbReference type="NCBI Taxonomy" id="160366"/>
    <lineage>
        <taxon>Eukaryota</taxon>
        <taxon>Viridiplantae</taxon>
        <taxon>Streptophyta</taxon>
        <taxon>Embryophyta</taxon>
        <taxon>Tracheophyta</taxon>
        <taxon>Spermatophyta</taxon>
        <taxon>Magnoliopsida</taxon>
        <taxon>eudicotyledons</taxon>
        <taxon>Gunneridae</taxon>
        <taxon>Pentapetalae</taxon>
        <taxon>asterids</taxon>
        <taxon>lamiids</taxon>
        <taxon>Lamiales</taxon>
        <taxon>Plantaginaceae</taxon>
        <taxon>Cheloneae</taxon>
        <taxon>Penstemon</taxon>
    </lineage>
</organism>
<sequence>MSIPQEHDYIGSSEPLQVGKSSKDVKNNIFNLKETELRLGLPGSESPERKVANGVSIFGKDLKDESVNGFSHSPLKNFVSGAKRGFSDAINDSGKWVLSMNGGSEVDLKKADTLFSPKGVNVGGKNNNNLQSTPVKPVEEKKNENGSTAPASKAQVVGWPPVRSFRKNTLATNLSKNSDVTGKSGSGCLYVKVSMDGAPYLRKIDLKTYSSYAELSSALEKMFSCFTIGQYSHGLAGQEILSESRLMDLLHGSEYVLTYEDKDGDWMLVGDVPWGMFTDSCKRLRIMKGSDAIGLGMAYNFLTTFRASTCSKDHAEMQEPKLGKCNQQKDRIF</sequence>
<protein>
    <recommendedName>
        <fullName evidence="8">Auxin-responsive protein</fullName>
    </recommendedName>
</protein>
<evidence type="ECO:0000256" key="8">
    <source>
        <dbReference type="RuleBase" id="RU004549"/>
    </source>
</evidence>
<dbReference type="SUPFAM" id="SSF54277">
    <property type="entry name" value="CAD &amp; PB1 domains"/>
    <property type="match status" value="1"/>
</dbReference>
<evidence type="ECO:0000259" key="10">
    <source>
        <dbReference type="PROSITE" id="PS51745"/>
    </source>
</evidence>
<comment type="caution">
    <text evidence="11">The sequence shown here is derived from an EMBL/GenBank/DDBJ whole genome shotgun (WGS) entry which is preliminary data.</text>
</comment>
<evidence type="ECO:0000256" key="9">
    <source>
        <dbReference type="SAM" id="MobiDB-lite"/>
    </source>
</evidence>
<dbReference type="InterPro" id="IPR033389">
    <property type="entry name" value="AUX/IAA_dom"/>
</dbReference>
<dbReference type="Pfam" id="PF02309">
    <property type="entry name" value="AUX_IAA"/>
    <property type="match status" value="1"/>
</dbReference>
<keyword evidence="7 8" id="KW-0927">Auxin signaling pathway</keyword>
<keyword evidence="3 8" id="KW-0678">Repressor</keyword>
<evidence type="ECO:0000256" key="1">
    <source>
        <dbReference type="ARBA" id="ARBA00004123"/>
    </source>
</evidence>
<dbReference type="EMBL" id="JAYDYQ010002685">
    <property type="protein sequence ID" value="KAK4482044.1"/>
    <property type="molecule type" value="Genomic_DNA"/>
</dbReference>
<comment type="function">
    <text evidence="8">Aux/IAA proteins are short-lived transcriptional factors that function as repressors of early auxin response genes at low auxin concentrations.</text>
</comment>
<accession>A0ABR0CYC9</accession>
<proteinExistence type="inferred from homology"/>
<feature type="compositionally biased region" description="Low complexity" evidence="9">
    <location>
        <begin position="119"/>
        <end position="129"/>
    </location>
</feature>
<comment type="similarity">
    <text evidence="2 8">Belongs to the Aux/IAA family.</text>
</comment>
<feature type="region of interest" description="Disordered" evidence="9">
    <location>
        <begin position="1"/>
        <end position="21"/>
    </location>
</feature>
<dbReference type="InterPro" id="IPR003311">
    <property type="entry name" value="AUX_IAA"/>
</dbReference>
<evidence type="ECO:0000256" key="6">
    <source>
        <dbReference type="ARBA" id="ARBA00023242"/>
    </source>
</evidence>
<evidence type="ECO:0000256" key="7">
    <source>
        <dbReference type="ARBA" id="ARBA00023294"/>
    </source>
</evidence>
<dbReference type="Proteomes" id="UP001291926">
    <property type="component" value="Unassembled WGS sequence"/>
</dbReference>
<comment type="subunit">
    <text evidence="8">Homodimers and heterodimers.</text>
</comment>
<name>A0ABR0CYC9_9LAMI</name>
<dbReference type="InterPro" id="IPR053793">
    <property type="entry name" value="PB1-like"/>
</dbReference>
<evidence type="ECO:0000256" key="5">
    <source>
        <dbReference type="ARBA" id="ARBA00023163"/>
    </source>
</evidence>
<reference evidence="11 12" key="1">
    <citation type="journal article" date="2023" name="bioRxiv">
        <title>Genome report: Whole genome sequence and annotation of Penstemon davidsonii.</title>
        <authorList>
            <person name="Ostevik K.L."/>
            <person name="Alabady M."/>
            <person name="Zhang M."/>
            <person name="Rausher M.D."/>
        </authorList>
    </citation>
    <scope>NUCLEOTIDE SEQUENCE [LARGE SCALE GENOMIC DNA]</scope>
    <source>
        <strain evidence="11">DNT005</strain>
        <tissue evidence="11">Whole leaf</tissue>
    </source>
</reference>
<feature type="domain" description="PB1" evidence="10">
    <location>
        <begin position="188"/>
        <end position="289"/>
    </location>
</feature>
<evidence type="ECO:0000313" key="11">
    <source>
        <dbReference type="EMBL" id="KAK4482044.1"/>
    </source>
</evidence>
<dbReference type="PROSITE" id="PS51745">
    <property type="entry name" value="PB1"/>
    <property type="match status" value="1"/>
</dbReference>
<evidence type="ECO:0000256" key="4">
    <source>
        <dbReference type="ARBA" id="ARBA00023015"/>
    </source>
</evidence>
<keyword evidence="12" id="KW-1185">Reference proteome</keyword>
<evidence type="ECO:0000256" key="3">
    <source>
        <dbReference type="ARBA" id="ARBA00022491"/>
    </source>
</evidence>
<keyword evidence="5 8" id="KW-0804">Transcription</keyword>